<dbReference type="InterPro" id="IPR001478">
    <property type="entry name" value="PDZ"/>
</dbReference>
<dbReference type="AlphaFoldDB" id="A0A6J6IR77"/>
<organism evidence="5">
    <name type="scientific">freshwater metagenome</name>
    <dbReference type="NCBI Taxonomy" id="449393"/>
    <lineage>
        <taxon>unclassified sequences</taxon>
        <taxon>metagenomes</taxon>
        <taxon>ecological metagenomes</taxon>
    </lineage>
</organism>
<dbReference type="PROSITE" id="PS50106">
    <property type="entry name" value="PDZ"/>
    <property type="match status" value="1"/>
</dbReference>
<dbReference type="GO" id="GO:0006508">
    <property type="term" value="P:proteolysis"/>
    <property type="evidence" value="ECO:0007669"/>
    <property type="project" value="InterPro"/>
</dbReference>
<dbReference type="SUPFAM" id="SSF54211">
    <property type="entry name" value="Ribosomal protein S5 domain 2-like"/>
    <property type="match status" value="1"/>
</dbReference>
<dbReference type="PROSITE" id="PS51786">
    <property type="entry name" value="LON_PROTEOLYTIC"/>
    <property type="match status" value="1"/>
</dbReference>
<dbReference type="EMBL" id="CAEZVO010000008">
    <property type="protein sequence ID" value="CAB4626935.1"/>
    <property type="molecule type" value="Genomic_DNA"/>
</dbReference>
<dbReference type="SUPFAM" id="SSF50156">
    <property type="entry name" value="PDZ domain-like"/>
    <property type="match status" value="1"/>
</dbReference>
<sequence>MAYQADFDEPGRSRPRKSLGFGFLVLSALALLGVLVFPTPYVIEQPGPAYDVLGESEGKPVISITGAKTFPTNGNLDLLTVQVLGNRDRTPNWLQIFSAWMDPSRSVEPIDAIFPPNQTTEESSAESTAMMEQSQQTAIAVALTKLGYEVPVELYVSEVTKASPSSGKIIASDFIRSVNGEKVSTIEQLREKVNLYDGSKPLTLVVSRNSQEKSFELTPVKDETGAYRVGILVGYRYEFPVNIKLQLGDVGGPSGGMIFALGIYDELTPGSLLGNSHVAGTGTISEAGEVGPIGGIRQKLHGASQAGAKYFLAPADNCSEVIGNIPEGLEVFRVKTFDEALTAVEKIGKGQDLSQLPTCTTN</sequence>
<dbReference type="InterPro" id="IPR008269">
    <property type="entry name" value="Lon_proteolytic"/>
</dbReference>
<feature type="domain" description="PDZ" evidence="2">
    <location>
        <begin position="128"/>
        <end position="210"/>
    </location>
</feature>
<dbReference type="Gene3D" id="3.30.230.10">
    <property type="match status" value="1"/>
</dbReference>
<dbReference type="InterPro" id="IPR036034">
    <property type="entry name" value="PDZ_sf"/>
</dbReference>
<dbReference type="GO" id="GO:0005524">
    <property type="term" value="F:ATP binding"/>
    <property type="evidence" value="ECO:0007669"/>
    <property type="project" value="InterPro"/>
</dbReference>
<dbReference type="InterPro" id="IPR020568">
    <property type="entry name" value="Ribosomal_Su5_D2-typ_SF"/>
</dbReference>
<evidence type="ECO:0000313" key="4">
    <source>
        <dbReference type="EMBL" id="CAB4552275.1"/>
    </source>
</evidence>
<dbReference type="InterPro" id="IPR014721">
    <property type="entry name" value="Ribsml_uS5_D2-typ_fold_subgr"/>
</dbReference>
<dbReference type="GO" id="GO:0004252">
    <property type="term" value="F:serine-type endopeptidase activity"/>
    <property type="evidence" value="ECO:0007669"/>
    <property type="project" value="InterPro"/>
</dbReference>
<keyword evidence="1" id="KW-0812">Transmembrane</keyword>
<evidence type="ECO:0000256" key="1">
    <source>
        <dbReference type="SAM" id="Phobius"/>
    </source>
</evidence>
<proteinExistence type="predicted"/>
<name>A0A6J6IR77_9ZZZZ</name>
<dbReference type="InterPro" id="IPR027065">
    <property type="entry name" value="Lon_Prtase"/>
</dbReference>
<dbReference type="Pfam" id="PF05362">
    <property type="entry name" value="Lon_C"/>
    <property type="match status" value="1"/>
</dbReference>
<feature type="domain" description="Lon proteolytic" evidence="3">
    <location>
        <begin position="249"/>
        <end position="347"/>
    </location>
</feature>
<dbReference type="EMBL" id="CAEZSZ010000026">
    <property type="protein sequence ID" value="CAB4552275.1"/>
    <property type="molecule type" value="Genomic_DNA"/>
</dbReference>
<protein>
    <submittedName>
        <fullName evidence="5">Unannotated protein</fullName>
    </submittedName>
</protein>
<dbReference type="PANTHER" id="PTHR10046">
    <property type="entry name" value="ATP DEPENDENT LON PROTEASE FAMILY MEMBER"/>
    <property type="match status" value="1"/>
</dbReference>
<dbReference type="EMBL" id="CAEZWA010000117">
    <property type="protein sequence ID" value="CAB4647116.1"/>
    <property type="molecule type" value="Genomic_DNA"/>
</dbReference>
<dbReference type="GO" id="GO:0004176">
    <property type="term" value="F:ATP-dependent peptidase activity"/>
    <property type="evidence" value="ECO:0007669"/>
    <property type="project" value="InterPro"/>
</dbReference>
<feature type="transmembrane region" description="Helical" evidence="1">
    <location>
        <begin position="21"/>
        <end position="43"/>
    </location>
</feature>
<gene>
    <name evidence="4" type="ORF">UFOPK1561_00368</name>
    <name evidence="5" type="ORF">UFOPK2044_00130</name>
    <name evidence="6" type="ORF">UFOPK2165_00680</name>
</gene>
<evidence type="ECO:0000313" key="6">
    <source>
        <dbReference type="EMBL" id="CAB4647116.1"/>
    </source>
</evidence>
<keyword evidence="1" id="KW-1133">Transmembrane helix</keyword>
<accession>A0A6J6IR77</accession>
<dbReference type="GO" id="GO:0030163">
    <property type="term" value="P:protein catabolic process"/>
    <property type="evidence" value="ECO:0007669"/>
    <property type="project" value="InterPro"/>
</dbReference>
<keyword evidence="1" id="KW-0472">Membrane</keyword>
<reference evidence="5" key="1">
    <citation type="submission" date="2020-05" db="EMBL/GenBank/DDBJ databases">
        <authorList>
            <person name="Chiriac C."/>
            <person name="Salcher M."/>
            <person name="Ghai R."/>
            <person name="Kavagutti S V."/>
        </authorList>
    </citation>
    <scope>NUCLEOTIDE SEQUENCE</scope>
</reference>
<evidence type="ECO:0000313" key="5">
    <source>
        <dbReference type="EMBL" id="CAB4626935.1"/>
    </source>
</evidence>
<evidence type="ECO:0000259" key="3">
    <source>
        <dbReference type="PROSITE" id="PS51786"/>
    </source>
</evidence>
<evidence type="ECO:0000259" key="2">
    <source>
        <dbReference type="PROSITE" id="PS50106"/>
    </source>
</evidence>